<accession>A0A5M3W9L5</accession>
<name>A0A5M3W9L5_9ACTN</name>
<comment type="caution">
    <text evidence="1">The sequence shown here is derived from an EMBL/GenBank/DDBJ whole genome shotgun (WGS) entry which is preliminary data.</text>
</comment>
<protein>
    <submittedName>
        <fullName evidence="1">Uncharacterized protein</fullName>
    </submittedName>
</protein>
<organism evidence="1 2">
    <name type="scientific">Acrocarpospora corrugata</name>
    <dbReference type="NCBI Taxonomy" id="35763"/>
    <lineage>
        <taxon>Bacteria</taxon>
        <taxon>Bacillati</taxon>
        <taxon>Actinomycetota</taxon>
        <taxon>Actinomycetes</taxon>
        <taxon>Streptosporangiales</taxon>
        <taxon>Streptosporangiaceae</taxon>
        <taxon>Acrocarpospora</taxon>
    </lineage>
</organism>
<gene>
    <name evidence="1" type="ORF">Acor_52640</name>
</gene>
<keyword evidence="2" id="KW-1185">Reference proteome</keyword>
<dbReference type="EMBL" id="BLAD01000066">
    <property type="protein sequence ID" value="GES03198.1"/>
    <property type="molecule type" value="Genomic_DNA"/>
</dbReference>
<proteinExistence type="predicted"/>
<reference evidence="1 2" key="1">
    <citation type="submission" date="2019-10" db="EMBL/GenBank/DDBJ databases">
        <title>Whole genome shotgun sequence of Acrocarpospora corrugata NBRC 13972.</title>
        <authorList>
            <person name="Ichikawa N."/>
            <person name="Kimura A."/>
            <person name="Kitahashi Y."/>
            <person name="Komaki H."/>
            <person name="Oguchi A."/>
        </authorList>
    </citation>
    <scope>NUCLEOTIDE SEQUENCE [LARGE SCALE GENOMIC DNA]</scope>
    <source>
        <strain evidence="1 2">NBRC 13972</strain>
    </source>
</reference>
<sequence>MAHRRVRDRVSEPSLQFFGRELSFQFLGLSVSELSLLGLSNPPTAPTAVRRRATLIRRSMGVP</sequence>
<evidence type="ECO:0000313" key="2">
    <source>
        <dbReference type="Proteomes" id="UP000334990"/>
    </source>
</evidence>
<dbReference type="AlphaFoldDB" id="A0A5M3W9L5"/>
<dbReference type="Proteomes" id="UP000334990">
    <property type="component" value="Unassembled WGS sequence"/>
</dbReference>
<evidence type="ECO:0000313" key="1">
    <source>
        <dbReference type="EMBL" id="GES03198.1"/>
    </source>
</evidence>